<keyword evidence="5" id="KW-0175">Coiled coil</keyword>
<dbReference type="PANTHER" id="PTHR24007">
    <property type="entry name" value="BRCA1-ASSOCIATED PROTEIN"/>
    <property type="match status" value="1"/>
</dbReference>
<dbReference type="PANTHER" id="PTHR24007:SF7">
    <property type="entry name" value="BRCA1-ASSOCIATED PROTEIN"/>
    <property type="match status" value="1"/>
</dbReference>
<dbReference type="InterPro" id="IPR013083">
    <property type="entry name" value="Znf_RING/FYVE/PHD"/>
</dbReference>
<dbReference type="PROSITE" id="PS50089">
    <property type="entry name" value="ZF_RING_2"/>
    <property type="match status" value="1"/>
</dbReference>
<feature type="region of interest" description="Disordered" evidence="6">
    <location>
        <begin position="1"/>
        <end position="35"/>
    </location>
</feature>
<dbReference type="InterPro" id="IPR047243">
    <property type="entry name" value="RING-H2_BRAP2"/>
</dbReference>
<proteinExistence type="predicted"/>
<feature type="coiled-coil region" evidence="5">
    <location>
        <begin position="383"/>
        <end position="410"/>
    </location>
</feature>
<evidence type="ECO:0000256" key="6">
    <source>
        <dbReference type="SAM" id="MobiDB-lite"/>
    </source>
</evidence>
<comment type="caution">
    <text evidence="9">The sequence shown here is derived from an EMBL/GenBank/DDBJ whole genome shotgun (WGS) entry which is preliminary data.</text>
</comment>
<dbReference type="Pfam" id="PF07576">
    <property type="entry name" value="BRAP2"/>
    <property type="match status" value="1"/>
</dbReference>
<name>A0ABR2N2T2_9ASPA</name>
<reference evidence="9 10" key="1">
    <citation type="journal article" date="2022" name="Nat. Plants">
        <title>Genomes of leafy and leafless Platanthera orchids illuminate the evolution of mycoheterotrophy.</title>
        <authorList>
            <person name="Li M.H."/>
            <person name="Liu K.W."/>
            <person name="Li Z."/>
            <person name="Lu H.C."/>
            <person name="Ye Q.L."/>
            <person name="Zhang D."/>
            <person name="Wang J.Y."/>
            <person name="Li Y.F."/>
            <person name="Zhong Z.M."/>
            <person name="Liu X."/>
            <person name="Yu X."/>
            <person name="Liu D.K."/>
            <person name="Tu X.D."/>
            <person name="Liu B."/>
            <person name="Hao Y."/>
            <person name="Liao X.Y."/>
            <person name="Jiang Y.T."/>
            <person name="Sun W.H."/>
            <person name="Chen J."/>
            <person name="Chen Y.Q."/>
            <person name="Ai Y."/>
            <person name="Zhai J.W."/>
            <person name="Wu S.S."/>
            <person name="Zhou Z."/>
            <person name="Hsiao Y.Y."/>
            <person name="Wu W.L."/>
            <person name="Chen Y.Y."/>
            <person name="Lin Y.F."/>
            <person name="Hsu J.L."/>
            <person name="Li C.Y."/>
            <person name="Wang Z.W."/>
            <person name="Zhao X."/>
            <person name="Zhong W.Y."/>
            <person name="Ma X.K."/>
            <person name="Ma L."/>
            <person name="Huang J."/>
            <person name="Chen G.Z."/>
            <person name="Huang M.Z."/>
            <person name="Huang L."/>
            <person name="Peng D.H."/>
            <person name="Luo Y.B."/>
            <person name="Zou S.Q."/>
            <person name="Chen S.P."/>
            <person name="Lan S."/>
            <person name="Tsai W.C."/>
            <person name="Van de Peer Y."/>
            <person name="Liu Z.J."/>
        </authorList>
    </citation>
    <scope>NUCLEOTIDE SEQUENCE [LARGE SCALE GENOMIC DNA]</scope>
    <source>
        <strain evidence="9">Lor288</strain>
    </source>
</reference>
<dbReference type="CDD" id="cd12437">
    <property type="entry name" value="RRM_BRAP2_like"/>
    <property type="match status" value="1"/>
</dbReference>
<keyword evidence="10" id="KW-1185">Reference proteome</keyword>
<dbReference type="InterPro" id="IPR001841">
    <property type="entry name" value="Znf_RING"/>
</dbReference>
<evidence type="ECO:0008006" key="11">
    <source>
        <dbReference type="Google" id="ProtNLM"/>
    </source>
</evidence>
<gene>
    <name evidence="9" type="ORF">KSP40_PGU008940</name>
</gene>
<dbReference type="PROSITE" id="PS50271">
    <property type="entry name" value="ZF_UBP"/>
    <property type="match status" value="1"/>
</dbReference>
<dbReference type="InterPro" id="IPR001607">
    <property type="entry name" value="Znf_UBP"/>
</dbReference>
<keyword evidence="2 4" id="KW-0863">Zinc-finger</keyword>
<evidence type="ECO:0000256" key="5">
    <source>
        <dbReference type="SAM" id="Coils"/>
    </source>
</evidence>
<dbReference type="SMART" id="SM00290">
    <property type="entry name" value="ZnF_UBP"/>
    <property type="match status" value="1"/>
</dbReference>
<feature type="compositionally biased region" description="Polar residues" evidence="6">
    <location>
        <begin position="18"/>
        <end position="35"/>
    </location>
</feature>
<evidence type="ECO:0000256" key="2">
    <source>
        <dbReference type="ARBA" id="ARBA00022771"/>
    </source>
</evidence>
<evidence type="ECO:0000259" key="8">
    <source>
        <dbReference type="PROSITE" id="PS50271"/>
    </source>
</evidence>
<feature type="compositionally biased region" description="Low complexity" evidence="6">
    <location>
        <begin position="1"/>
        <end position="17"/>
    </location>
</feature>
<evidence type="ECO:0000259" key="7">
    <source>
        <dbReference type="PROSITE" id="PS50089"/>
    </source>
</evidence>
<dbReference type="Proteomes" id="UP001412067">
    <property type="component" value="Unassembled WGS sequence"/>
</dbReference>
<keyword evidence="1" id="KW-0479">Metal-binding</keyword>
<evidence type="ECO:0000256" key="4">
    <source>
        <dbReference type="PROSITE-ProRule" id="PRU00502"/>
    </source>
</evidence>
<dbReference type="InterPro" id="IPR011422">
    <property type="entry name" value="BRAP2/ETP1_RRM"/>
</dbReference>
<feature type="domain" description="RING-type" evidence="7">
    <location>
        <begin position="181"/>
        <end position="221"/>
    </location>
</feature>
<protein>
    <recommendedName>
        <fullName evidence="11">BRCA1-associated protein</fullName>
    </recommendedName>
</protein>
<dbReference type="Gene3D" id="3.30.40.10">
    <property type="entry name" value="Zinc/RING finger domain, C3HC4 (zinc finger)"/>
    <property type="match status" value="2"/>
</dbReference>
<sequence length="457" mass="51579">MLAASISSGAAGASPSSTQGDAFQPSASNHGGVSQLPTPGLVQAVPFSSGNPRIEGIMHIFHEDHSSPNNLPVDRKPLVCVLDVPNHMTYADFCNFCGSFVQHMLEMRIVRNDGMEDQYSVLIQFDDQSSTDSFFMHFKGRKFSSLEVDACRVLYMLDIQYTGSIKHVQVPLVSSTEEGFCPVCLERLEQDDGAILITICNHSFHCSCISKWADSSCPVCRHCQQQPEKSACSICGTSQNLWMCLICGFVGCGSYKEGHAIRHWIETQHCFSLELGTRQVWDYVENNYVYRMLQSKPDGKIVELTCHAHDADDTCESRKWGDSGISDALVDSKFDAILVEYNDLLTSQFAIQRKHFESLLQELKEEDEREISNAIEKAISARLQKLHAKLNKSLEEKRFLEDINENLLKNQEIWQTKFQQVTEREQVAIRLKDEKIQHLEEQLKGLITSIEAQNTLN</sequence>
<evidence type="ECO:0000313" key="9">
    <source>
        <dbReference type="EMBL" id="KAK8970496.1"/>
    </source>
</evidence>
<organism evidence="9 10">
    <name type="scientific">Platanthera guangdongensis</name>
    <dbReference type="NCBI Taxonomy" id="2320717"/>
    <lineage>
        <taxon>Eukaryota</taxon>
        <taxon>Viridiplantae</taxon>
        <taxon>Streptophyta</taxon>
        <taxon>Embryophyta</taxon>
        <taxon>Tracheophyta</taxon>
        <taxon>Spermatophyta</taxon>
        <taxon>Magnoliopsida</taxon>
        <taxon>Liliopsida</taxon>
        <taxon>Asparagales</taxon>
        <taxon>Orchidaceae</taxon>
        <taxon>Orchidoideae</taxon>
        <taxon>Orchideae</taxon>
        <taxon>Orchidinae</taxon>
        <taxon>Platanthera</taxon>
    </lineage>
</organism>
<dbReference type="Pfam" id="PF02148">
    <property type="entry name" value="zf-UBP"/>
    <property type="match status" value="1"/>
</dbReference>
<feature type="domain" description="UBP-type" evidence="8">
    <location>
        <begin position="215"/>
        <end position="308"/>
    </location>
</feature>
<accession>A0ABR2N2T2</accession>
<dbReference type="Pfam" id="PF13639">
    <property type="entry name" value="zf-RING_2"/>
    <property type="match status" value="1"/>
</dbReference>
<dbReference type="CDD" id="cd16457">
    <property type="entry name" value="RING-H2_BRAP2"/>
    <property type="match status" value="1"/>
</dbReference>
<keyword evidence="3" id="KW-0862">Zinc</keyword>
<dbReference type="SMART" id="SM00184">
    <property type="entry name" value="RING"/>
    <property type="match status" value="1"/>
</dbReference>
<dbReference type="EMBL" id="JBBWWR010000002">
    <property type="protein sequence ID" value="KAK8970496.1"/>
    <property type="molecule type" value="Genomic_DNA"/>
</dbReference>
<dbReference type="SUPFAM" id="SSF57850">
    <property type="entry name" value="RING/U-box"/>
    <property type="match status" value="1"/>
</dbReference>
<evidence type="ECO:0000256" key="3">
    <source>
        <dbReference type="ARBA" id="ARBA00022833"/>
    </source>
</evidence>
<evidence type="ECO:0000256" key="1">
    <source>
        <dbReference type="ARBA" id="ARBA00022723"/>
    </source>
</evidence>
<evidence type="ECO:0000313" key="10">
    <source>
        <dbReference type="Proteomes" id="UP001412067"/>
    </source>
</evidence>